<gene>
    <name evidence="2" type="ORF">PtA15_5A789</name>
</gene>
<organism evidence="2 3">
    <name type="scientific">Puccinia triticina</name>
    <dbReference type="NCBI Taxonomy" id="208348"/>
    <lineage>
        <taxon>Eukaryota</taxon>
        <taxon>Fungi</taxon>
        <taxon>Dikarya</taxon>
        <taxon>Basidiomycota</taxon>
        <taxon>Pucciniomycotina</taxon>
        <taxon>Pucciniomycetes</taxon>
        <taxon>Pucciniales</taxon>
        <taxon>Pucciniaceae</taxon>
        <taxon>Puccinia</taxon>
    </lineage>
</organism>
<evidence type="ECO:0000313" key="2">
    <source>
        <dbReference type="EMBL" id="WAQ85215.1"/>
    </source>
</evidence>
<feature type="compositionally biased region" description="Basic and acidic residues" evidence="1">
    <location>
        <begin position="37"/>
        <end position="46"/>
    </location>
</feature>
<accession>A0ABY7CKI8</accession>
<name>A0ABY7CKI8_9BASI</name>
<dbReference type="EMBL" id="CP110425">
    <property type="protein sequence ID" value="WAQ85215.1"/>
    <property type="molecule type" value="Genomic_DNA"/>
</dbReference>
<feature type="region of interest" description="Disordered" evidence="1">
    <location>
        <begin position="1"/>
        <end position="48"/>
    </location>
</feature>
<evidence type="ECO:0000256" key="1">
    <source>
        <dbReference type="SAM" id="MobiDB-lite"/>
    </source>
</evidence>
<evidence type="ECO:0000313" key="3">
    <source>
        <dbReference type="Proteomes" id="UP001164743"/>
    </source>
</evidence>
<proteinExistence type="predicted"/>
<keyword evidence="3" id="KW-1185">Reference proteome</keyword>
<sequence length="169" mass="18700">MPLNINDLLRGDFDNPSSFQGTHEEPSTPPNCNHNSHSPEEFETRDPNNFFDIPTHRGDIAMADGSVSYNQNDTIEEVCSQLQSSLQLDPEHLKIANIACKYIAEAPDAAVVFSNGAFHQLGVPKTVPPPNSTAYAYDVTFKAYISNGIDENPALELLFEEFREVSPEC</sequence>
<reference evidence="2" key="1">
    <citation type="submission" date="2022-10" db="EMBL/GenBank/DDBJ databases">
        <title>Puccinia triticina Genome sequencing and assembly.</title>
        <authorList>
            <person name="Li C."/>
        </authorList>
    </citation>
    <scope>NUCLEOTIDE SEQUENCE</scope>
    <source>
        <strain evidence="2">Pt15</strain>
    </source>
</reference>
<dbReference type="Proteomes" id="UP001164743">
    <property type="component" value="Chromosome 5A"/>
</dbReference>
<dbReference type="RefSeq" id="XP_053020770.1">
    <property type="nucleotide sequence ID" value="XM_053169587.1"/>
</dbReference>
<protein>
    <submittedName>
        <fullName evidence="2">Uncharacterized protein</fullName>
    </submittedName>
</protein>
<dbReference type="GeneID" id="77810482"/>